<sequence length="62" mass="7382">MAKNGRKEVEQRKGEEKKEPQIRDEQQEALREKAIKNMAKRPDYGKTGRHTHVLTNYFEVKK</sequence>
<dbReference type="Proteomes" id="UP000234323">
    <property type="component" value="Unassembled WGS sequence"/>
</dbReference>
<evidence type="ECO:0000313" key="9">
    <source>
        <dbReference type="Proteomes" id="UP000234323"/>
    </source>
</evidence>
<protein>
    <submittedName>
        <fullName evidence="5">Uncharacterized protein</fullName>
    </submittedName>
</protein>
<gene>
    <name evidence="3" type="ORF">RhiirA1_427387</name>
    <name evidence="5" type="ORF">RhiirA4_401020</name>
    <name evidence="2" type="ORF">RhiirA5_363908</name>
    <name evidence="4" type="ORF">RhiirC2_758895</name>
</gene>
<evidence type="ECO:0000313" key="3">
    <source>
        <dbReference type="EMBL" id="PKC58878.1"/>
    </source>
</evidence>
<organism evidence="5 9">
    <name type="scientific">Rhizophagus irregularis</name>
    <dbReference type="NCBI Taxonomy" id="588596"/>
    <lineage>
        <taxon>Eukaryota</taxon>
        <taxon>Fungi</taxon>
        <taxon>Fungi incertae sedis</taxon>
        <taxon>Mucoromycota</taxon>
        <taxon>Glomeromycotina</taxon>
        <taxon>Glomeromycetes</taxon>
        <taxon>Glomerales</taxon>
        <taxon>Glomeraceae</taxon>
        <taxon>Rhizophagus</taxon>
    </lineage>
</organism>
<evidence type="ECO:0000313" key="4">
    <source>
        <dbReference type="EMBL" id="PKK63001.1"/>
    </source>
</evidence>
<keyword evidence="9" id="KW-1185">Reference proteome</keyword>
<dbReference type="Proteomes" id="UP000232688">
    <property type="component" value="Unassembled WGS sequence"/>
</dbReference>
<reference evidence="6 8" key="3">
    <citation type="submission" date="2017-10" db="EMBL/GenBank/DDBJ databases">
        <title>Extensive intraspecific genome diversity in a model arbuscular mycorrhizal fungus.</title>
        <authorList>
            <person name="Chen E.C.H."/>
            <person name="Morin E."/>
            <person name="Baudet D."/>
            <person name="Noel J."/>
            <person name="Ndikumana S."/>
            <person name="Charron P."/>
            <person name="St-Onge C."/>
            <person name="Giorgi J."/>
            <person name="Grigoriev I.V."/>
            <person name="Roux C."/>
            <person name="Martin F.M."/>
            <person name="Corradi N."/>
        </authorList>
    </citation>
    <scope>NUCLEOTIDE SEQUENCE [LARGE SCALE GENOMIC DNA]</scope>
    <source>
        <strain evidence="3 6">A1</strain>
        <strain evidence="4 8">C2</strain>
    </source>
</reference>
<dbReference type="Proteomes" id="UP000233469">
    <property type="component" value="Unassembled WGS sequence"/>
</dbReference>
<dbReference type="AlphaFoldDB" id="A0A2I1GF75"/>
<dbReference type="Proteomes" id="UP000232722">
    <property type="component" value="Unassembled WGS sequence"/>
</dbReference>
<reference evidence="5 9" key="1">
    <citation type="submission" date="2015-10" db="EMBL/GenBank/DDBJ databases">
        <title>Genome analyses suggest a sexual origin of heterokaryosis in a supposedly ancient asexual fungus.</title>
        <authorList>
            <person name="Ropars J."/>
            <person name="Sedzielewska K."/>
            <person name="Noel J."/>
            <person name="Charron P."/>
            <person name="Farinelli L."/>
            <person name="Marton T."/>
            <person name="Kruger M."/>
            <person name="Pelin A."/>
            <person name="Brachmann A."/>
            <person name="Corradi N."/>
        </authorList>
    </citation>
    <scope>NUCLEOTIDE SEQUENCE [LARGE SCALE GENOMIC DNA]</scope>
    <source>
        <strain evidence="5 9">A4</strain>
        <strain evidence="2 7">A5</strain>
        <strain evidence="4 8">C2</strain>
    </source>
</reference>
<dbReference type="EMBL" id="LLXJ01001336">
    <property type="protein sequence ID" value="PKC02678.1"/>
    <property type="molecule type" value="Genomic_DNA"/>
</dbReference>
<evidence type="ECO:0000313" key="7">
    <source>
        <dbReference type="Proteomes" id="UP000232722"/>
    </source>
</evidence>
<accession>A0A2I1GF75</accession>
<dbReference type="EMBL" id="LLXI01000373">
    <property type="protein sequence ID" value="PKY45283.1"/>
    <property type="molecule type" value="Genomic_DNA"/>
</dbReference>
<evidence type="ECO:0000313" key="6">
    <source>
        <dbReference type="Proteomes" id="UP000232688"/>
    </source>
</evidence>
<feature type="region of interest" description="Disordered" evidence="1">
    <location>
        <begin position="1"/>
        <end position="26"/>
    </location>
</feature>
<dbReference type="EMBL" id="LLXH01001449">
    <property type="protein sequence ID" value="PKC58878.1"/>
    <property type="molecule type" value="Genomic_DNA"/>
</dbReference>
<reference evidence="3 6" key="4">
    <citation type="submission" date="2017-10" db="EMBL/GenBank/DDBJ databases">
        <title>Genome analyses suggest a sexual origin of heterokaryosis in a supposedly ancient asexual fungus.</title>
        <authorList>
            <person name="Corradi N."/>
            <person name="Sedzielewska K."/>
            <person name="Noel J."/>
            <person name="Charron P."/>
            <person name="Farinelli L."/>
            <person name="Marton T."/>
            <person name="Kruger M."/>
            <person name="Pelin A."/>
            <person name="Brachmann A."/>
            <person name="Corradi N."/>
        </authorList>
    </citation>
    <scope>NUCLEOTIDE SEQUENCE [LARGE SCALE GENOMIC DNA]</scope>
    <source>
        <strain evidence="3 6">A1</strain>
    </source>
</reference>
<dbReference type="VEuPathDB" id="FungiDB:RhiirFUN_021046"/>
<evidence type="ECO:0000313" key="8">
    <source>
        <dbReference type="Proteomes" id="UP000233469"/>
    </source>
</evidence>
<proteinExistence type="predicted"/>
<dbReference type="EMBL" id="LLXL01001753">
    <property type="protein sequence ID" value="PKK63001.1"/>
    <property type="molecule type" value="Genomic_DNA"/>
</dbReference>
<name>A0A2I1GF75_9GLOM</name>
<dbReference type="VEuPathDB" id="FungiDB:FUN_019612"/>
<evidence type="ECO:0000313" key="5">
    <source>
        <dbReference type="EMBL" id="PKY45283.1"/>
    </source>
</evidence>
<dbReference type="VEuPathDB" id="FungiDB:RhiirA1_427387"/>
<comment type="caution">
    <text evidence="5">The sequence shown here is derived from an EMBL/GenBank/DDBJ whole genome shotgun (WGS) entry which is preliminary data.</text>
</comment>
<evidence type="ECO:0000313" key="2">
    <source>
        <dbReference type="EMBL" id="PKC02678.1"/>
    </source>
</evidence>
<evidence type="ECO:0000256" key="1">
    <source>
        <dbReference type="SAM" id="MobiDB-lite"/>
    </source>
</evidence>
<reference evidence="2 7" key="2">
    <citation type="submission" date="2017-09" db="EMBL/GenBank/DDBJ databases">
        <title>Extensive intraspecific genome diversity in a model arbuscular mycorrhizal fungus.</title>
        <authorList>
            <person name="Chen E.C."/>
            <person name="Morin E."/>
            <person name="Beaudet D."/>
            <person name="Noel J."/>
            <person name="Ndikumana S."/>
            <person name="Charron P."/>
            <person name="St-Onge C."/>
            <person name="Giorgi J."/>
            <person name="Grigoriev I.V."/>
            <person name="Roux C."/>
            <person name="Martin F.M."/>
            <person name="Corradi N."/>
        </authorList>
    </citation>
    <scope>NUCLEOTIDE SEQUENCE [LARGE SCALE GENOMIC DNA]</scope>
    <source>
        <strain evidence="2 7">A5</strain>
    </source>
</reference>